<feature type="domain" description="SLC12A transporter C-terminal" evidence="5">
    <location>
        <begin position="40"/>
        <end position="228"/>
    </location>
</feature>
<dbReference type="PANTHER" id="PTHR11827">
    <property type="entry name" value="SOLUTE CARRIER FAMILY 12, CATION COTRANSPORTERS"/>
    <property type="match status" value="1"/>
</dbReference>
<comment type="subcellular location">
    <subcellularLocation>
        <location evidence="1">Membrane</location>
        <topology evidence="1">Multi-pass membrane protein</topology>
    </subcellularLocation>
</comment>
<evidence type="ECO:0000313" key="6">
    <source>
        <dbReference type="Proteomes" id="UP000887574"/>
    </source>
</evidence>
<keyword evidence="3" id="KW-1133">Transmembrane helix</keyword>
<dbReference type="GO" id="GO:0006884">
    <property type="term" value="P:cell volume homeostasis"/>
    <property type="evidence" value="ECO:0007669"/>
    <property type="project" value="TreeGrafter"/>
</dbReference>
<dbReference type="GO" id="GO:0055075">
    <property type="term" value="P:potassium ion homeostasis"/>
    <property type="evidence" value="ECO:0007669"/>
    <property type="project" value="TreeGrafter"/>
</dbReference>
<keyword evidence="2" id="KW-0812">Transmembrane</keyword>
<dbReference type="PANTHER" id="PTHR11827:SF103">
    <property type="entry name" value="SODIUM CHLORIDE COTRANSPORTER 69, ISOFORM E"/>
    <property type="match status" value="1"/>
</dbReference>
<dbReference type="GO" id="GO:1990573">
    <property type="term" value="P:potassium ion import across plasma membrane"/>
    <property type="evidence" value="ECO:0007669"/>
    <property type="project" value="TreeGrafter"/>
</dbReference>
<accession>A0A915CQF5</accession>
<dbReference type="GO" id="GO:0016020">
    <property type="term" value="C:membrane"/>
    <property type="evidence" value="ECO:0007669"/>
    <property type="project" value="UniProtKB-SubCell"/>
</dbReference>
<proteinExistence type="predicted"/>
<keyword evidence="6" id="KW-1185">Reference proteome</keyword>
<dbReference type="GO" id="GO:0055078">
    <property type="term" value="P:sodium ion homeostasis"/>
    <property type="evidence" value="ECO:0007669"/>
    <property type="project" value="TreeGrafter"/>
</dbReference>
<dbReference type="GO" id="GO:0055064">
    <property type="term" value="P:chloride ion homeostasis"/>
    <property type="evidence" value="ECO:0007669"/>
    <property type="project" value="TreeGrafter"/>
</dbReference>
<evidence type="ECO:0000256" key="1">
    <source>
        <dbReference type="ARBA" id="ARBA00004141"/>
    </source>
</evidence>
<evidence type="ECO:0000256" key="4">
    <source>
        <dbReference type="ARBA" id="ARBA00023136"/>
    </source>
</evidence>
<dbReference type="GO" id="GO:0008511">
    <property type="term" value="F:sodium:potassium:chloride symporter activity"/>
    <property type="evidence" value="ECO:0007669"/>
    <property type="project" value="TreeGrafter"/>
</dbReference>
<dbReference type="AlphaFoldDB" id="A0A915CQF5"/>
<organism evidence="6 7">
    <name type="scientific">Ditylenchus dipsaci</name>
    <dbReference type="NCBI Taxonomy" id="166011"/>
    <lineage>
        <taxon>Eukaryota</taxon>
        <taxon>Metazoa</taxon>
        <taxon>Ecdysozoa</taxon>
        <taxon>Nematoda</taxon>
        <taxon>Chromadorea</taxon>
        <taxon>Rhabditida</taxon>
        <taxon>Tylenchina</taxon>
        <taxon>Tylenchomorpha</taxon>
        <taxon>Sphaerularioidea</taxon>
        <taxon>Anguinidae</taxon>
        <taxon>Anguininae</taxon>
        <taxon>Ditylenchus</taxon>
    </lineage>
</organism>
<reference evidence="7" key="1">
    <citation type="submission" date="2022-11" db="UniProtKB">
        <authorList>
            <consortium name="WormBaseParasite"/>
        </authorList>
    </citation>
    <scope>IDENTIFICATION</scope>
</reference>
<keyword evidence="4" id="KW-0472">Membrane</keyword>
<evidence type="ECO:0000256" key="2">
    <source>
        <dbReference type="ARBA" id="ARBA00022692"/>
    </source>
</evidence>
<dbReference type="InterPro" id="IPR004842">
    <property type="entry name" value="SLC12A_fam"/>
</dbReference>
<dbReference type="InterPro" id="IPR018491">
    <property type="entry name" value="SLC12_C"/>
</dbReference>
<dbReference type="WBParaSite" id="jg1154">
    <property type="protein sequence ID" value="jg1154"/>
    <property type="gene ID" value="jg1154"/>
</dbReference>
<evidence type="ECO:0000256" key="3">
    <source>
        <dbReference type="ARBA" id="ARBA00022989"/>
    </source>
</evidence>
<evidence type="ECO:0000313" key="7">
    <source>
        <dbReference type="WBParaSite" id="jg1154"/>
    </source>
</evidence>
<evidence type="ECO:0000259" key="5">
    <source>
        <dbReference type="Pfam" id="PF03522"/>
    </source>
</evidence>
<protein>
    <submittedName>
        <fullName evidence="7">SLC12A transporter C-terminal domain-containing protein</fullName>
    </submittedName>
</protein>
<dbReference type="Proteomes" id="UP000887574">
    <property type="component" value="Unplaced"/>
</dbReference>
<name>A0A915CQF5_9BILA</name>
<dbReference type="Pfam" id="PF03522">
    <property type="entry name" value="SLC12"/>
    <property type="match status" value="1"/>
</dbReference>
<sequence>MDAASIEKLSTTVLVSFCRRSPCLRCQSLSEPCQEWCHRCWWLYDDGGLTLLVPYLLAQPKSYLENAKLRVFTLSHKGRKLEQEQKSMATLLSKFRINYAQLNVIPDSSNRPTPESQAKFDVLVEPFLHHPPETNNNNSNMEEQVPEGMITPAELKAHEEKTNRALRLSEMLRKHSSTADLIVVTLPVPRRGVVSSALYMTWLEVISRDLPPTLMIRGNQQSVLTFYS</sequence>